<proteinExistence type="inferred from homology"/>
<evidence type="ECO:0000256" key="9">
    <source>
        <dbReference type="RuleBase" id="RU365093"/>
    </source>
</evidence>
<evidence type="ECO:0000259" key="12">
    <source>
        <dbReference type="Pfam" id="PF26002"/>
    </source>
</evidence>
<gene>
    <name evidence="15" type="ORF">ELG94_18565</name>
    <name evidence="14" type="ORF">ELH40_16625</name>
    <name evidence="13" type="ORF">GR217_09025</name>
</gene>
<dbReference type="InterPro" id="IPR058781">
    <property type="entry name" value="HH_AprE-like"/>
</dbReference>
<evidence type="ECO:0000259" key="11">
    <source>
        <dbReference type="Pfam" id="PF25994"/>
    </source>
</evidence>
<dbReference type="Proteomes" id="UP000294215">
    <property type="component" value="Unassembled WGS sequence"/>
</dbReference>
<organism evidence="15 16">
    <name type="scientific">Rhizobium ruizarguesonis</name>
    <dbReference type="NCBI Taxonomy" id="2081791"/>
    <lineage>
        <taxon>Bacteria</taxon>
        <taxon>Pseudomonadati</taxon>
        <taxon>Pseudomonadota</taxon>
        <taxon>Alphaproteobacteria</taxon>
        <taxon>Hyphomicrobiales</taxon>
        <taxon>Rhizobiaceae</taxon>
        <taxon>Rhizobium/Agrobacterium group</taxon>
        <taxon>Rhizobium</taxon>
    </lineage>
</organism>
<keyword evidence="10" id="KW-0175">Coiled coil</keyword>
<dbReference type="NCBIfam" id="TIGR01843">
    <property type="entry name" value="type_I_hlyD"/>
    <property type="match status" value="1"/>
</dbReference>
<dbReference type="PRINTS" id="PR01490">
    <property type="entry name" value="RTXTOXIND"/>
</dbReference>
<feature type="domain" description="AprE-like long alpha-helical hairpin" evidence="11">
    <location>
        <begin position="92"/>
        <end position="281"/>
    </location>
</feature>
<dbReference type="InterPro" id="IPR058982">
    <property type="entry name" value="Beta-barrel_AprE"/>
</dbReference>
<reference evidence="16 17" key="1">
    <citation type="submission" date="2019-02" db="EMBL/GenBank/DDBJ databases">
        <title>The genomic architecture of introgression among sibling species of bacteria.</title>
        <authorList>
            <person name="Cavassim M.I.A."/>
            <person name="Moeskjaer S."/>
            <person name="Moslemi C."/>
            <person name="Fields B."/>
            <person name="Bachmann A."/>
            <person name="Vilhjalmsson B."/>
            <person name="Schierup M.H."/>
            <person name="Young J.P.W."/>
            <person name="Andersen S.U."/>
        </authorList>
    </citation>
    <scope>NUCLEOTIDE SEQUENCE [LARGE SCALE GENOMIC DNA]</scope>
    <source>
        <strain evidence="15 16">SM42</strain>
        <strain evidence="14 17">SM92</strain>
    </source>
</reference>
<dbReference type="RefSeq" id="WP_018073795.1">
    <property type="nucleotide sequence ID" value="NZ_CP071678.1"/>
</dbReference>
<evidence type="ECO:0000256" key="8">
    <source>
        <dbReference type="ARBA" id="ARBA00023136"/>
    </source>
</evidence>
<dbReference type="Proteomes" id="UP000291892">
    <property type="component" value="Unassembled WGS sequence"/>
</dbReference>
<dbReference type="InterPro" id="IPR050739">
    <property type="entry name" value="MFP"/>
</dbReference>
<dbReference type="AlphaFoldDB" id="A0AAE8U3B0"/>
<dbReference type="InterPro" id="IPR010129">
    <property type="entry name" value="T1SS_HlyD"/>
</dbReference>
<dbReference type="GeneID" id="84671257"/>
<keyword evidence="3 9" id="KW-0813">Transport</keyword>
<dbReference type="EMBL" id="WUFC01000005">
    <property type="protein sequence ID" value="NEI47832.1"/>
    <property type="molecule type" value="Genomic_DNA"/>
</dbReference>
<dbReference type="PANTHER" id="PTHR30386:SF17">
    <property type="entry name" value="ALKALINE PROTEASE SECRETION PROTEIN APRE"/>
    <property type="match status" value="1"/>
</dbReference>
<evidence type="ECO:0000313" key="16">
    <source>
        <dbReference type="Proteomes" id="UP000291892"/>
    </source>
</evidence>
<evidence type="ECO:0000313" key="13">
    <source>
        <dbReference type="EMBL" id="NEI47832.1"/>
    </source>
</evidence>
<dbReference type="GO" id="GO:0005886">
    <property type="term" value="C:plasma membrane"/>
    <property type="evidence" value="ECO:0007669"/>
    <property type="project" value="UniProtKB-SubCell"/>
</dbReference>
<keyword evidence="5 9" id="KW-0997">Cell inner membrane</keyword>
<feature type="transmembrane region" description="Helical" evidence="9">
    <location>
        <begin position="12"/>
        <end position="34"/>
    </location>
</feature>
<evidence type="ECO:0000256" key="1">
    <source>
        <dbReference type="ARBA" id="ARBA00004377"/>
    </source>
</evidence>
<comment type="similarity">
    <text evidence="2 9">Belongs to the membrane fusion protein (MFP) (TC 8.A.1) family.</text>
</comment>
<evidence type="ECO:0000313" key="18">
    <source>
        <dbReference type="Proteomes" id="UP000661163"/>
    </source>
</evidence>
<feature type="domain" description="AprE-like beta-barrel" evidence="12">
    <location>
        <begin position="323"/>
        <end position="412"/>
    </location>
</feature>
<keyword evidence="7 9" id="KW-1133">Transmembrane helix</keyword>
<dbReference type="Gene3D" id="2.40.50.100">
    <property type="match status" value="1"/>
</dbReference>
<evidence type="ECO:0000256" key="3">
    <source>
        <dbReference type="ARBA" id="ARBA00022448"/>
    </source>
</evidence>
<dbReference type="GO" id="GO:0015031">
    <property type="term" value="P:protein transport"/>
    <property type="evidence" value="ECO:0007669"/>
    <property type="project" value="InterPro"/>
</dbReference>
<dbReference type="Pfam" id="PF26002">
    <property type="entry name" value="Beta-barrel_AprE"/>
    <property type="match status" value="1"/>
</dbReference>
<comment type="caution">
    <text evidence="15">The sequence shown here is derived from an EMBL/GenBank/DDBJ whole genome shotgun (WGS) entry which is preliminary data.</text>
</comment>
<keyword evidence="4 9" id="KW-1003">Cell membrane</keyword>
<dbReference type="Pfam" id="PF25994">
    <property type="entry name" value="HH_AprE"/>
    <property type="match status" value="1"/>
</dbReference>
<evidence type="ECO:0000256" key="5">
    <source>
        <dbReference type="ARBA" id="ARBA00022519"/>
    </source>
</evidence>
<evidence type="ECO:0000313" key="17">
    <source>
        <dbReference type="Proteomes" id="UP000294215"/>
    </source>
</evidence>
<keyword evidence="8 9" id="KW-0472">Membrane</keyword>
<protein>
    <recommendedName>
        <fullName evidence="9">Membrane fusion protein (MFP) family protein</fullName>
    </recommendedName>
</protein>
<evidence type="ECO:0000256" key="6">
    <source>
        <dbReference type="ARBA" id="ARBA00022692"/>
    </source>
</evidence>
<accession>A0AAE8U3B0</accession>
<evidence type="ECO:0000313" key="15">
    <source>
        <dbReference type="EMBL" id="TBF20199.1"/>
    </source>
</evidence>
<feature type="coiled-coil region" evidence="10">
    <location>
        <begin position="254"/>
        <end position="281"/>
    </location>
</feature>
<evidence type="ECO:0000256" key="2">
    <source>
        <dbReference type="ARBA" id="ARBA00009477"/>
    </source>
</evidence>
<reference evidence="13 18" key="2">
    <citation type="submission" date="2019-12" db="EMBL/GenBank/DDBJ databases">
        <title>Rhizobium genotypes associated with high levels of biological nitrogen fixation by grain legumes in a temperate-maritime cropping system.</title>
        <authorList>
            <person name="Maluk M."/>
            <person name="Francesc Ferrando Molina F."/>
            <person name="Lopez Del Egido L."/>
            <person name="Lafos M."/>
            <person name="Langarica-Fuentes A."/>
            <person name="Gebre Yohannes G."/>
            <person name="Young M.W."/>
            <person name="Martin P."/>
            <person name="Gantlett R."/>
            <person name="Kenicer G."/>
            <person name="Hawes C."/>
            <person name="Begg G.S."/>
            <person name="Quilliam R.S."/>
            <person name="Squire G.R."/>
            <person name="Poole P.S."/>
            <person name="Young P.W."/>
            <person name="Iannetta P.M."/>
            <person name="James E.K."/>
        </authorList>
    </citation>
    <scope>NUCLEOTIDE SEQUENCE [LARGE SCALE GENOMIC DNA]</scope>
    <source>
        <strain evidence="13 18">JHI985</strain>
    </source>
</reference>
<dbReference type="Proteomes" id="UP000661163">
    <property type="component" value="Unassembled WGS sequence"/>
</dbReference>
<evidence type="ECO:0000313" key="14">
    <source>
        <dbReference type="EMBL" id="TBC16439.1"/>
    </source>
</evidence>
<dbReference type="EMBL" id="SIMR01000001">
    <property type="protein sequence ID" value="TBC16439.1"/>
    <property type="molecule type" value="Genomic_DNA"/>
</dbReference>
<evidence type="ECO:0000256" key="10">
    <source>
        <dbReference type="SAM" id="Coils"/>
    </source>
</evidence>
<dbReference type="EMBL" id="SIKX01000001">
    <property type="protein sequence ID" value="TBF20199.1"/>
    <property type="molecule type" value="Genomic_DNA"/>
</dbReference>
<keyword evidence="6 9" id="KW-0812">Transmembrane</keyword>
<dbReference type="Gene3D" id="2.40.30.170">
    <property type="match status" value="1"/>
</dbReference>
<dbReference type="PANTHER" id="PTHR30386">
    <property type="entry name" value="MEMBRANE FUSION SUBUNIT OF EMRAB-TOLC MULTIDRUG EFFLUX PUMP"/>
    <property type="match status" value="1"/>
</dbReference>
<evidence type="ECO:0000256" key="4">
    <source>
        <dbReference type="ARBA" id="ARBA00022475"/>
    </source>
</evidence>
<name>A0AAE8U3B0_9HYPH</name>
<sequence>MSKVISESKRSLNRHVAVVGVLSIALVCGIGGWAATTELSSAVIGEGVIVVDGDVKKIQHLTGGIVSELLVSENDHVTAGQVLIRLDGTTTRANLSIVESTLAQLYARRARLKAERIGAESFEVEENITDLTSSTSAQKLLDGEQKLFDSRRSALIGMKSQLASRKDQLAEQVKGLVVQINATNDSLGLIEEELGGIDVLYKKGLVTLQRLNQLKRARADLQGNSGQEIAAKAEAEGKAIEIDRQSIQLDEDRRSEIAKDLTDVEAQIAEYEERRGTALDQLHRLDITAPLTGRVHELSVHTVNGVIDPGQTLMLVVPENNELTVEAKVATRDIDQVHVGQSVDVRFSAFDQRTTPDVSGEITSIAPDIVKDERTGISYYPLRVKPKPESIARMKTIKLYPGMPAEVFIKIGDRTVISYLTKPLTDQMQHVFRQE</sequence>
<evidence type="ECO:0000256" key="7">
    <source>
        <dbReference type="ARBA" id="ARBA00022989"/>
    </source>
</evidence>
<comment type="subcellular location">
    <subcellularLocation>
        <location evidence="1 9">Cell inner membrane</location>
        <topology evidence="1 9">Single-pass membrane protein</topology>
    </subcellularLocation>
</comment>